<evidence type="ECO:0000313" key="2">
    <source>
        <dbReference type="EMBL" id="MBB6121077.1"/>
    </source>
</evidence>
<organism evidence="2 3">
    <name type="scientific">Nocardiopsis algeriensis</name>
    <dbReference type="NCBI Taxonomy" id="1478215"/>
    <lineage>
        <taxon>Bacteria</taxon>
        <taxon>Bacillati</taxon>
        <taxon>Actinomycetota</taxon>
        <taxon>Actinomycetes</taxon>
        <taxon>Streptosporangiales</taxon>
        <taxon>Nocardiopsidaceae</taxon>
        <taxon>Nocardiopsis</taxon>
    </lineage>
</organism>
<dbReference type="InterPro" id="IPR043917">
    <property type="entry name" value="DUF5753"/>
</dbReference>
<reference evidence="2 3" key="1">
    <citation type="submission" date="2020-08" db="EMBL/GenBank/DDBJ databases">
        <title>Genomic Encyclopedia of Type Strains, Phase III (KMG-III): the genomes of soil and plant-associated and newly described type strains.</title>
        <authorList>
            <person name="Whitman W."/>
        </authorList>
    </citation>
    <scope>NUCLEOTIDE SEQUENCE [LARGE SCALE GENOMIC DNA]</scope>
    <source>
        <strain evidence="2 3">CECT 8712</strain>
    </source>
</reference>
<dbReference type="Proteomes" id="UP000536604">
    <property type="component" value="Unassembled WGS sequence"/>
</dbReference>
<dbReference type="Pfam" id="PF19054">
    <property type="entry name" value="DUF5753"/>
    <property type="match status" value="1"/>
</dbReference>
<dbReference type="EMBL" id="JACHJO010000008">
    <property type="protein sequence ID" value="MBB6121077.1"/>
    <property type="molecule type" value="Genomic_DNA"/>
</dbReference>
<sequence length="287" mass="32584">MSEETAVAQGSPVRRRYLVSQLKRLRADAGMPQGEVSKRMGWESGKIIRIETGKFIRLNSADVAELCRLYGSTDELREELVEIAKASRTQKPWWFQYRDVGIGAFYGLEHEAGKIQQYTVGLVPGLLQHPDYVRAMMDRGYVSDEEERTRRVEARLQRHANVLEREIPPRIWMILDESCLRCVIGGSEVMATQLAHLLDLSDRPSVNVQVLPASAGMSRTYGFSLLTFEESDRALFVDVPPNGLFFEDREDLLEHEIAFDQLQASALSTSETRTLLKTLVADYKRSS</sequence>
<dbReference type="InterPro" id="IPR010982">
    <property type="entry name" value="Lambda_DNA-bd_dom_sf"/>
</dbReference>
<dbReference type="GO" id="GO:0003677">
    <property type="term" value="F:DNA binding"/>
    <property type="evidence" value="ECO:0007669"/>
    <property type="project" value="InterPro"/>
</dbReference>
<dbReference type="AlphaFoldDB" id="A0A841IQW4"/>
<evidence type="ECO:0000259" key="1">
    <source>
        <dbReference type="PROSITE" id="PS50943"/>
    </source>
</evidence>
<dbReference type="SMART" id="SM00530">
    <property type="entry name" value="HTH_XRE"/>
    <property type="match status" value="1"/>
</dbReference>
<dbReference type="Pfam" id="PF13560">
    <property type="entry name" value="HTH_31"/>
    <property type="match status" value="1"/>
</dbReference>
<dbReference type="RefSeq" id="WP_184292511.1">
    <property type="nucleotide sequence ID" value="NZ_JACHJO010000008.1"/>
</dbReference>
<keyword evidence="3" id="KW-1185">Reference proteome</keyword>
<comment type="caution">
    <text evidence="2">The sequence shown here is derived from an EMBL/GenBank/DDBJ whole genome shotgun (WGS) entry which is preliminary data.</text>
</comment>
<proteinExistence type="predicted"/>
<protein>
    <submittedName>
        <fullName evidence="2">Transcriptional regulator with XRE-family HTH domain</fullName>
    </submittedName>
</protein>
<accession>A0A841IQW4</accession>
<dbReference type="CDD" id="cd00093">
    <property type="entry name" value="HTH_XRE"/>
    <property type="match status" value="1"/>
</dbReference>
<feature type="domain" description="HTH cro/C1-type" evidence="1">
    <location>
        <begin position="22"/>
        <end position="76"/>
    </location>
</feature>
<gene>
    <name evidence="2" type="ORF">FHS13_003038</name>
</gene>
<dbReference type="InterPro" id="IPR001387">
    <property type="entry name" value="Cro/C1-type_HTH"/>
</dbReference>
<dbReference type="Gene3D" id="1.10.260.40">
    <property type="entry name" value="lambda repressor-like DNA-binding domains"/>
    <property type="match status" value="1"/>
</dbReference>
<evidence type="ECO:0000313" key="3">
    <source>
        <dbReference type="Proteomes" id="UP000536604"/>
    </source>
</evidence>
<dbReference type="SUPFAM" id="SSF47413">
    <property type="entry name" value="lambda repressor-like DNA-binding domains"/>
    <property type="match status" value="1"/>
</dbReference>
<dbReference type="PROSITE" id="PS50943">
    <property type="entry name" value="HTH_CROC1"/>
    <property type="match status" value="1"/>
</dbReference>
<name>A0A841IQW4_9ACTN</name>